<reference evidence="3" key="1">
    <citation type="submission" date="2017-02" db="UniProtKB">
        <authorList>
            <consortium name="WormBaseParasite"/>
        </authorList>
    </citation>
    <scope>IDENTIFICATION</scope>
</reference>
<feature type="transmembrane region" description="Helical" evidence="1">
    <location>
        <begin position="106"/>
        <end position="124"/>
    </location>
</feature>
<proteinExistence type="predicted"/>
<name>A0A0N5BZ22_STREA</name>
<feature type="transmembrane region" description="Helical" evidence="1">
    <location>
        <begin position="244"/>
        <end position="267"/>
    </location>
</feature>
<keyword evidence="1" id="KW-0472">Membrane</keyword>
<evidence type="ECO:0000256" key="1">
    <source>
        <dbReference type="SAM" id="Phobius"/>
    </source>
</evidence>
<feature type="transmembrane region" description="Helical" evidence="1">
    <location>
        <begin position="145"/>
        <end position="164"/>
    </location>
</feature>
<feature type="transmembrane region" description="Helical" evidence="1">
    <location>
        <begin position="12"/>
        <end position="31"/>
    </location>
</feature>
<sequence>MTSTVNKLTLICETLSSLLIGTSLFFAPHIVGDFFFQKTTDGVHWHLIRCIGGQMLSSAFFSYKFRSSGTETQNTCFHMRLMICILTLLLLFNARAVTPNLLDSNLQNILIKSLLAIAIFYMLMLTKDKWNFGETSHRKSVIGNILYQLDAVAAICIGAAWITFPRWLLHRQVRIQLDESHDFVGRMMGVCFISSYIVSTRALHWKEISDRSAAISCRTICCLGILSAQVWSQYAYHDDWNDNHWIGISLFSTWTGLAILYQISFWLSKTYHNKTKKH</sequence>
<evidence type="ECO:0000313" key="3">
    <source>
        <dbReference type="WBParaSite" id="SPAL_0001101800.1"/>
    </source>
</evidence>
<feature type="transmembrane region" description="Helical" evidence="1">
    <location>
        <begin position="184"/>
        <end position="203"/>
    </location>
</feature>
<keyword evidence="1" id="KW-0812">Transmembrane</keyword>
<accession>A0A0N5BZ22</accession>
<feature type="transmembrane region" description="Helical" evidence="1">
    <location>
        <begin position="75"/>
        <end position="94"/>
    </location>
</feature>
<feature type="transmembrane region" description="Helical" evidence="1">
    <location>
        <begin position="215"/>
        <end position="232"/>
    </location>
</feature>
<keyword evidence="1" id="KW-1133">Transmembrane helix</keyword>
<dbReference type="Proteomes" id="UP000046392">
    <property type="component" value="Unplaced"/>
</dbReference>
<feature type="transmembrane region" description="Helical" evidence="1">
    <location>
        <begin position="43"/>
        <end position="63"/>
    </location>
</feature>
<protein>
    <submittedName>
        <fullName evidence="3">Transmembrane protein</fullName>
    </submittedName>
</protein>
<keyword evidence="2" id="KW-1185">Reference proteome</keyword>
<organism evidence="2 3">
    <name type="scientific">Strongyloides papillosus</name>
    <name type="common">Intestinal threadworm</name>
    <dbReference type="NCBI Taxonomy" id="174720"/>
    <lineage>
        <taxon>Eukaryota</taxon>
        <taxon>Metazoa</taxon>
        <taxon>Ecdysozoa</taxon>
        <taxon>Nematoda</taxon>
        <taxon>Chromadorea</taxon>
        <taxon>Rhabditida</taxon>
        <taxon>Tylenchina</taxon>
        <taxon>Panagrolaimomorpha</taxon>
        <taxon>Strongyloidoidea</taxon>
        <taxon>Strongyloididae</taxon>
        <taxon>Strongyloides</taxon>
    </lineage>
</organism>
<dbReference type="AlphaFoldDB" id="A0A0N5BZ22"/>
<dbReference type="WBParaSite" id="SPAL_0001101800.1">
    <property type="protein sequence ID" value="SPAL_0001101800.1"/>
    <property type="gene ID" value="SPAL_0001101800"/>
</dbReference>
<evidence type="ECO:0000313" key="2">
    <source>
        <dbReference type="Proteomes" id="UP000046392"/>
    </source>
</evidence>